<dbReference type="Proteomes" id="UP000031668">
    <property type="component" value="Unassembled WGS sequence"/>
</dbReference>
<evidence type="ECO:0000313" key="1">
    <source>
        <dbReference type="EMBL" id="KII75218.1"/>
    </source>
</evidence>
<evidence type="ECO:0000313" key="2">
    <source>
        <dbReference type="Proteomes" id="UP000031668"/>
    </source>
</evidence>
<keyword evidence="2" id="KW-1185">Reference proteome</keyword>
<accession>A0A0C2JZX2</accession>
<proteinExistence type="predicted"/>
<gene>
    <name evidence="1" type="ORF">RF11_07927</name>
</gene>
<name>A0A0C2JZX2_THEKT</name>
<protein>
    <submittedName>
        <fullName evidence="1">Uncharacterized protein</fullName>
    </submittedName>
</protein>
<reference evidence="1 2" key="1">
    <citation type="journal article" date="2014" name="Genome Biol. Evol.">
        <title>The genome of the myxosporean Thelohanellus kitauei shows adaptations to nutrient acquisition within its fish host.</title>
        <authorList>
            <person name="Yang Y."/>
            <person name="Xiong J."/>
            <person name="Zhou Z."/>
            <person name="Huo F."/>
            <person name="Miao W."/>
            <person name="Ran C."/>
            <person name="Liu Y."/>
            <person name="Zhang J."/>
            <person name="Feng J."/>
            <person name="Wang M."/>
            <person name="Wang M."/>
            <person name="Wang L."/>
            <person name="Yao B."/>
        </authorList>
    </citation>
    <scope>NUCLEOTIDE SEQUENCE [LARGE SCALE GENOMIC DNA]</scope>
    <source>
        <strain evidence="1">Wuqing</strain>
    </source>
</reference>
<comment type="caution">
    <text evidence="1">The sequence shown here is derived from an EMBL/GenBank/DDBJ whole genome shotgun (WGS) entry which is preliminary data.</text>
</comment>
<sequence>MLFPVESIEDAVDQMTLSNYARITKEGDVSSMIESVRSVMNRFPYDYKHEYKRFFLRHFPNELFHEFILVIEFGKAVHQYQEKKLLFFDVFNFIFRDYYLLATALSRPFIQIFIKFIRSRDTINTPNPGF</sequence>
<dbReference type="AlphaFoldDB" id="A0A0C2JZX2"/>
<dbReference type="EMBL" id="JWZT01000009">
    <property type="protein sequence ID" value="KII75218.1"/>
    <property type="molecule type" value="Genomic_DNA"/>
</dbReference>
<organism evidence="1 2">
    <name type="scientific">Thelohanellus kitauei</name>
    <name type="common">Myxosporean</name>
    <dbReference type="NCBI Taxonomy" id="669202"/>
    <lineage>
        <taxon>Eukaryota</taxon>
        <taxon>Metazoa</taxon>
        <taxon>Cnidaria</taxon>
        <taxon>Myxozoa</taxon>
        <taxon>Myxosporea</taxon>
        <taxon>Bivalvulida</taxon>
        <taxon>Platysporina</taxon>
        <taxon>Myxobolidae</taxon>
        <taxon>Thelohanellus</taxon>
    </lineage>
</organism>